<keyword evidence="2" id="KW-0560">Oxidoreductase</keyword>
<dbReference type="PRINTS" id="PR00080">
    <property type="entry name" value="SDRFAMILY"/>
</dbReference>
<comment type="similarity">
    <text evidence="1">Belongs to the short-chain dehydrogenases/reductases (SDR) family.</text>
</comment>
<gene>
    <name evidence="3" type="ORF">CU041_13685</name>
</gene>
<dbReference type="Pfam" id="PF13561">
    <property type="entry name" value="adh_short_C2"/>
    <property type="match status" value="1"/>
</dbReference>
<dbReference type="PANTHER" id="PTHR42760:SF133">
    <property type="entry name" value="3-OXOACYL-[ACYL-CARRIER-PROTEIN] REDUCTASE"/>
    <property type="match status" value="1"/>
</dbReference>
<sequence length="262" mass="27672">MNMIERTRPRSGLRVLVTAGASGIGKAIACAFREAGAKVLICDIDEDALGTFAKDFPDVLTRVTDVSDETQVDQLLAMASEQLGGLDVLVNNAGISGPTGAIDELSVEEIRRTLDIDLMSQFLVLRRALPLLRANEAGTIINISSVAGRLGYALRTPYAAAKWGIVGLTQSLAKEAGPDGISVNAILPGVVRGARIENVIRSRAESLGISYEEMEAQYLSQVSLRRMVEPEDVAGMALFLSSPAGANISGQAISVCGNVETI</sequence>
<dbReference type="SUPFAM" id="SSF51735">
    <property type="entry name" value="NAD(P)-binding Rossmann-fold domains"/>
    <property type="match status" value="1"/>
</dbReference>
<dbReference type="PANTHER" id="PTHR42760">
    <property type="entry name" value="SHORT-CHAIN DEHYDROGENASES/REDUCTASES FAMILY MEMBER"/>
    <property type="match status" value="1"/>
</dbReference>
<dbReference type="InterPro" id="IPR002347">
    <property type="entry name" value="SDR_fam"/>
</dbReference>
<evidence type="ECO:0000313" key="3">
    <source>
        <dbReference type="EMBL" id="PKR49482.1"/>
    </source>
</evidence>
<dbReference type="PROSITE" id="PS00061">
    <property type="entry name" value="ADH_SHORT"/>
    <property type="match status" value="1"/>
</dbReference>
<comment type="caution">
    <text evidence="3">The sequence shown here is derived from an EMBL/GenBank/DDBJ whole genome shotgun (WGS) entry which is preliminary data.</text>
</comment>
<evidence type="ECO:0000256" key="1">
    <source>
        <dbReference type="ARBA" id="ARBA00006484"/>
    </source>
</evidence>
<evidence type="ECO:0000256" key="2">
    <source>
        <dbReference type="ARBA" id="ARBA00023002"/>
    </source>
</evidence>
<protein>
    <submittedName>
        <fullName evidence="3">3-oxoacyl-[acyl-carrier-protein] reductase</fullName>
    </submittedName>
</protein>
<organism evidence="3 4">
    <name type="scientific">Thalassospira povalilytica</name>
    <dbReference type="NCBI Taxonomy" id="732237"/>
    <lineage>
        <taxon>Bacteria</taxon>
        <taxon>Pseudomonadati</taxon>
        <taxon>Pseudomonadota</taxon>
        <taxon>Alphaproteobacteria</taxon>
        <taxon>Rhodospirillales</taxon>
        <taxon>Thalassospiraceae</taxon>
        <taxon>Thalassospira</taxon>
    </lineage>
</organism>
<reference evidence="3 4" key="1">
    <citation type="submission" date="2017-11" db="EMBL/GenBank/DDBJ databases">
        <title>Biodiversity and function of Thalassospira species in the particle-attached aromatic-hydrocarbon-degrading consortia from the surface seawater of the China South Sea.</title>
        <authorList>
            <person name="Dong C."/>
            <person name="Liu R."/>
            <person name="Shao Z."/>
        </authorList>
    </citation>
    <scope>NUCLEOTIDE SEQUENCE [LARGE SCALE GENOMIC DNA]</scope>
    <source>
        <strain evidence="3 4">139Z-12</strain>
    </source>
</reference>
<dbReference type="PRINTS" id="PR00081">
    <property type="entry name" value="GDHRDH"/>
</dbReference>
<dbReference type="Gene3D" id="3.40.50.720">
    <property type="entry name" value="NAD(P)-binding Rossmann-like Domain"/>
    <property type="match status" value="1"/>
</dbReference>
<dbReference type="EMBL" id="PGTS01000004">
    <property type="protein sequence ID" value="PKR49482.1"/>
    <property type="molecule type" value="Genomic_DNA"/>
</dbReference>
<dbReference type="NCBIfam" id="NF009466">
    <property type="entry name" value="PRK12826.1-2"/>
    <property type="match status" value="1"/>
</dbReference>
<proteinExistence type="inferred from homology"/>
<keyword evidence="4" id="KW-1185">Reference proteome</keyword>
<dbReference type="CDD" id="cd05233">
    <property type="entry name" value="SDR_c"/>
    <property type="match status" value="1"/>
</dbReference>
<evidence type="ECO:0000313" key="4">
    <source>
        <dbReference type="Proteomes" id="UP000233365"/>
    </source>
</evidence>
<accession>A0ABX4R844</accession>
<name>A0ABX4R844_9PROT</name>
<dbReference type="Proteomes" id="UP000233365">
    <property type="component" value="Unassembled WGS sequence"/>
</dbReference>
<dbReference type="InterPro" id="IPR020904">
    <property type="entry name" value="Sc_DH/Rdtase_CS"/>
</dbReference>
<dbReference type="InterPro" id="IPR036291">
    <property type="entry name" value="NAD(P)-bd_dom_sf"/>
</dbReference>